<feature type="domain" description="Methyltransferase type 11" evidence="2">
    <location>
        <begin position="237"/>
        <end position="328"/>
    </location>
</feature>
<evidence type="ECO:0000313" key="3">
    <source>
        <dbReference type="EMBL" id="KAG2459082.1"/>
    </source>
</evidence>
<keyword evidence="4" id="KW-1185">Reference proteome</keyword>
<feature type="compositionally biased region" description="Low complexity" evidence="1">
    <location>
        <begin position="34"/>
        <end position="46"/>
    </location>
</feature>
<keyword evidence="3" id="KW-0489">Methyltransferase</keyword>
<dbReference type="GO" id="GO:0008757">
    <property type="term" value="F:S-adenosylmethionine-dependent methyltransferase activity"/>
    <property type="evidence" value="ECO:0007669"/>
    <property type="project" value="InterPro"/>
</dbReference>
<dbReference type="Pfam" id="PF08241">
    <property type="entry name" value="Methyltransf_11"/>
    <property type="match status" value="1"/>
</dbReference>
<proteinExistence type="predicted"/>
<feature type="compositionally biased region" description="Polar residues" evidence="1">
    <location>
        <begin position="135"/>
        <end position="144"/>
    </location>
</feature>
<feature type="compositionally biased region" description="Acidic residues" evidence="1">
    <location>
        <begin position="11"/>
        <end position="26"/>
    </location>
</feature>
<dbReference type="EMBL" id="JAATIS010005477">
    <property type="protein sequence ID" value="KAG2459082.1"/>
    <property type="molecule type" value="Genomic_DNA"/>
</dbReference>
<comment type="caution">
    <text evidence="3">The sequence shown here is derived from an EMBL/GenBank/DDBJ whole genome shotgun (WGS) entry which is preliminary data.</text>
</comment>
<feature type="non-terminal residue" evidence="3">
    <location>
        <position position="1"/>
    </location>
</feature>
<dbReference type="SUPFAM" id="SSF53335">
    <property type="entry name" value="S-adenosyl-L-methionine-dependent methyltransferases"/>
    <property type="match status" value="1"/>
</dbReference>
<keyword evidence="3" id="KW-0808">Transferase</keyword>
<gene>
    <name evidence="3" type="primary">Tmt1</name>
    <name evidence="3" type="ORF">GTO96_0018820</name>
</gene>
<evidence type="ECO:0000313" key="4">
    <source>
        <dbReference type="Proteomes" id="UP000886611"/>
    </source>
</evidence>
<dbReference type="CDD" id="cd02440">
    <property type="entry name" value="AdoMet_MTases"/>
    <property type="match status" value="1"/>
</dbReference>
<dbReference type="Gene3D" id="3.40.50.150">
    <property type="entry name" value="Vaccinia Virus protein VP39"/>
    <property type="match status" value="1"/>
</dbReference>
<dbReference type="InterPro" id="IPR051052">
    <property type="entry name" value="Diverse_substrate_MTase"/>
</dbReference>
<feature type="non-terminal residue" evidence="3">
    <location>
        <position position="463"/>
    </location>
</feature>
<feature type="region of interest" description="Disordered" evidence="1">
    <location>
        <begin position="185"/>
        <end position="206"/>
    </location>
</feature>
<organism evidence="3 4">
    <name type="scientific">Polypterus senegalus</name>
    <name type="common">Senegal bichir</name>
    <dbReference type="NCBI Taxonomy" id="55291"/>
    <lineage>
        <taxon>Eukaryota</taxon>
        <taxon>Metazoa</taxon>
        <taxon>Chordata</taxon>
        <taxon>Craniata</taxon>
        <taxon>Vertebrata</taxon>
        <taxon>Euteleostomi</taxon>
        <taxon>Actinopterygii</taxon>
        <taxon>Polypteriformes</taxon>
        <taxon>Polypteridae</taxon>
        <taxon>Polypterus</taxon>
    </lineage>
</organism>
<evidence type="ECO:0000259" key="2">
    <source>
        <dbReference type="Pfam" id="PF08241"/>
    </source>
</evidence>
<feature type="compositionally biased region" description="Basic and acidic residues" evidence="1">
    <location>
        <begin position="58"/>
        <end position="71"/>
    </location>
</feature>
<accession>A0A8X7WZJ2</accession>
<reference evidence="3 4" key="1">
    <citation type="journal article" date="2021" name="Cell">
        <title>Tracing the genetic footprints of vertebrate landing in non-teleost ray-finned fishes.</title>
        <authorList>
            <person name="Bi X."/>
            <person name="Wang K."/>
            <person name="Yang L."/>
            <person name="Pan H."/>
            <person name="Jiang H."/>
            <person name="Wei Q."/>
            <person name="Fang M."/>
            <person name="Yu H."/>
            <person name="Zhu C."/>
            <person name="Cai Y."/>
            <person name="He Y."/>
            <person name="Gan X."/>
            <person name="Zeng H."/>
            <person name="Yu D."/>
            <person name="Zhu Y."/>
            <person name="Jiang H."/>
            <person name="Qiu Q."/>
            <person name="Yang H."/>
            <person name="Zhang Y.E."/>
            <person name="Wang W."/>
            <person name="Zhu M."/>
            <person name="He S."/>
            <person name="Zhang G."/>
        </authorList>
    </citation>
    <scope>NUCLEOTIDE SEQUENCE [LARGE SCALE GENOMIC DNA]</scope>
    <source>
        <strain evidence="3">Bchr_013</strain>
    </source>
</reference>
<feature type="compositionally biased region" description="Polar residues" evidence="1">
    <location>
        <begin position="47"/>
        <end position="57"/>
    </location>
</feature>
<dbReference type="PANTHER" id="PTHR44942">
    <property type="entry name" value="METHYLTRANSF_11 DOMAIN-CONTAINING PROTEIN"/>
    <property type="match status" value="1"/>
</dbReference>
<protein>
    <submittedName>
        <fullName evidence="3">TMT1 methyltransferase</fullName>
    </submittedName>
</protein>
<evidence type="ECO:0000256" key="1">
    <source>
        <dbReference type="SAM" id="MobiDB-lite"/>
    </source>
</evidence>
<feature type="region of interest" description="Disordered" evidence="1">
    <location>
        <begin position="1"/>
        <end position="102"/>
    </location>
</feature>
<feature type="region of interest" description="Disordered" evidence="1">
    <location>
        <begin position="125"/>
        <end position="144"/>
    </location>
</feature>
<name>A0A8X7WZJ2_POLSE</name>
<sequence length="463" mass="51084">MGGNTNAVSESDIEDESEDSDSDAEDQQIVVCEVSTGTLSSTVGSSDNQIPSCSSTVERSEIKKAETKMPEVDGSAEAELKSSTVNINQDEEKGQAKTEVMQPVIETTPTEVDDIEGLNAAAATCEPSKVDEQTEASPESTVHSETACPLLNVKAVAETEPGTNSGSAVREEKAGIVEEMNVEEEWTTLPRKRKETSDGGVGAKRSNKMNLTEGADVSLKNRLLSTREKEKPHDLAVDVGCGTGQLTRQIACHFKLVVGTDISEAQIHEARMVPGFPNVSYKVCPAETLPFDNSSVDLITAATAAHYFDTDTFLKEVERILKPQGCIALLSYTSKFEFFFPGAHHGRLSEIYEEECRPFFPYISVQGCKNDTMLQEMFEAITYPDKERIEDIIYKIRKPLSDIVGLTESFSPYQNFVKAEPDVAKTVLQRIEQRFLEEMKVSSPETELEMWLHYYCILASKPK</sequence>
<dbReference type="Proteomes" id="UP000886611">
    <property type="component" value="Unassembled WGS sequence"/>
</dbReference>
<dbReference type="PANTHER" id="PTHR44942:SF6">
    <property type="entry name" value="NOVEL PROTEIN"/>
    <property type="match status" value="1"/>
</dbReference>
<dbReference type="AlphaFoldDB" id="A0A8X7WZJ2"/>
<dbReference type="GO" id="GO:0032259">
    <property type="term" value="P:methylation"/>
    <property type="evidence" value="ECO:0007669"/>
    <property type="project" value="UniProtKB-KW"/>
</dbReference>
<dbReference type="InterPro" id="IPR029063">
    <property type="entry name" value="SAM-dependent_MTases_sf"/>
</dbReference>
<dbReference type="InterPro" id="IPR013216">
    <property type="entry name" value="Methyltransf_11"/>
</dbReference>